<dbReference type="Pfam" id="PF00665">
    <property type="entry name" value="rve"/>
    <property type="match status" value="1"/>
</dbReference>
<evidence type="ECO:0000256" key="5">
    <source>
        <dbReference type="ARBA" id="ARBA00022801"/>
    </source>
</evidence>
<dbReference type="InterPro" id="IPR001584">
    <property type="entry name" value="Integrase_cat-core"/>
</dbReference>
<dbReference type="Proteomes" id="UP000571324">
    <property type="component" value="Unassembled WGS sequence"/>
</dbReference>
<dbReference type="OrthoDB" id="9359997at2759"/>
<dbReference type="InterPro" id="IPR036397">
    <property type="entry name" value="RNaseH_sf"/>
</dbReference>
<keyword evidence="2" id="KW-0548">Nucleotidyltransferase</keyword>
<keyword evidence="5" id="KW-0378">Hydrolase</keyword>
<accession>A0A7K6DKE0</accession>
<name>A0A7K6DKE0_9PASS</name>
<keyword evidence="3" id="KW-0540">Nuclease</keyword>
<feature type="domain" description="Integrase catalytic" evidence="7">
    <location>
        <begin position="1"/>
        <end position="64"/>
    </location>
</feature>
<evidence type="ECO:0000256" key="4">
    <source>
        <dbReference type="ARBA" id="ARBA00022759"/>
    </source>
</evidence>
<evidence type="ECO:0000259" key="7">
    <source>
        <dbReference type="PROSITE" id="PS50994"/>
    </source>
</evidence>
<dbReference type="GO" id="GO:0003964">
    <property type="term" value="F:RNA-directed DNA polymerase activity"/>
    <property type="evidence" value="ECO:0007669"/>
    <property type="project" value="UniProtKB-KW"/>
</dbReference>
<evidence type="ECO:0000256" key="3">
    <source>
        <dbReference type="ARBA" id="ARBA00022722"/>
    </source>
</evidence>
<proteinExistence type="predicted"/>
<dbReference type="GO" id="GO:0004519">
    <property type="term" value="F:endonuclease activity"/>
    <property type="evidence" value="ECO:0007669"/>
    <property type="project" value="UniProtKB-KW"/>
</dbReference>
<evidence type="ECO:0000256" key="6">
    <source>
        <dbReference type="ARBA" id="ARBA00022918"/>
    </source>
</evidence>
<evidence type="ECO:0000313" key="8">
    <source>
        <dbReference type="EMBL" id="NWV27384.1"/>
    </source>
</evidence>
<keyword evidence="4" id="KW-0255">Endonuclease</keyword>
<dbReference type="EMBL" id="VZRL01005556">
    <property type="protein sequence ID" value="NWV27384.1"/>
    <property type="molecule type" value="Genomic_DNA"/>
</dbReference>
<dbReference type="PANTHER" id="PTHR41694">
    <property type="entry name" value="ENDOGENOUS RETROVIRUS GROUP K MEMBER POL PROTEIN"/>
    <property type="match status" value="1"/>
</dbReference>
<dbReference type="AlphaFoldDB" id="A0A7K6DKE0"/>
<evidence type="ECO:0000313" key="9">
    <source>
        <dbReference type="Proteomes" id="UP000571324"/>
    </source>
</evidence>
<dbReference type="Gene3D" id="3.30.420.10">
    <property type="entry name" value="Ribonuclease H-like superfamily/Ribonuclease H"/>
    <property type="match status" value="1"/>
</dbReference>
<dbReference type="GO" id="GO:0035613">
    <property type="term" value="F:RNA stem-loop binding"/>
    <property type="evidence" value="ECO:0007669"/>
    <property type="project" value="TreeGrafter"/>
</dbReference>
<keyword evidence="1" id="KW-0808">Transferase</keyword>
<keyword evidence="6" id="KW-0695">RNA-directed DNA polymerase</keyword>
<organism evidence="8 9">
    <name type="scientific">Origma solitaria</name>
    <dbReference type="NCBI Taxonomy" id="720586"/>
    <lineage>
        <taxon>Eukaryota</taxon>
        <taxon>Metazoa</taxon>
        <taxon>Chordata</taxon>
        <taxon>Craniata</taxon>
        <taxon>Vertebrata</taxon>
        <taxon>Euteleostomi</taxon>
        <taxon>Archelosauria</taxon>
        <taxon>Archosauria</taxon>
        <taxon>Dinosauria</taxon>
        <taxon>Saurischia</taxon>
        <taxon>Theropoda</taxon>
        <taxon>Coelurosauria</taxon>
        <taxon>Aves</taxon>
        <taxon>Neognathae</taxon>
        <taxon>Neoaves</taxon>
        <taxon>Telluraves</taxon>
        <taxon>Australaves</taxon>
        <taxon>Passeriformes</taxon>
        <taxon>Meliphagoidea</taxon>
        <taxon>Acanthizidae</taxon>
        <taxon>Origma</taxon>
    </lineage>
</organism>
<feature type="non-terminal residue" evidence="8">
    <location>
        <position position="64"/>
    </location>
</feature>
<dbReference type="GO" id="GO:0015074">
    <property type="term" value="P:DNA integration"/>
    <property type="evidence" value="ECO:0007669"/>
    <property type="project" value="InterPro"/>
</dbReference>
<protein>
    <submittedName>
        <fullName evidence="8">POK18 protein</fullName>
    </submittedName>
</protein>
<dbReference type="GO" id="GO:0016787">
    <property type="term" value="F:hydrolase activity"/>
    <property type="evidence" value="ECO:0007669"/>
    <property type="project" value="UniProtKB-KW"/>
</dbReference>
<keyword evidence="9" id="KW-1185">Reference proteome</keyword>
<gene>
    <name evidence="8" type="primary">Ervk18_2</name>
    <name evidence="8" type="ORF">ORISOL_R16087</name>
</gene>
<dbReference type="InterPro" id="IPR012337">
    <property type="entry name" value="RNaseH-like_sf"/>
</dbReference>
<dbReference type="SUPFAM" id="SSF53098">
    <property type="entry name" value="Ribonuclease H-like"/>
    <property type="match status" value="1"/>
</dbReference>
<dbReference type="PROSITE" id="PS50994">
    <property type="entry name" value="INTEGRASE"/>
    <property type="match status" value="1"/>
</dbReference>
<sequence length="64" mass="7190">KAVKKHLLHATAVLGKPGQIKTDNGPAYRSETLKQFLQDWSIEHVRGIPYNSTRQAIVECAHHT</sequence>
<dbReference type="PANTHER" id="PTHR41694:SF3">
    <property type="entry name" value="RNA-DIRECTED DNA POLYMERASE-RELATED"/>
    <property type="match status" value="1"/>
</dbReference>
<evidence type="ECO:0000256" key="1">
    <source>
        <dbReference type="ARBA" id="ARBA00022679"/>
    </source>
</evidence>
<feature type="non-terminal residue" evidence="8">
    <location>
        <position position="1"/>
    </location>
</feature>
<comment type="caution">
    <text evidence="8">The sequence shown here is derived from an EMBL/GenBank/DDBJ whole genome shotgun (WGS) entry which is preliminary data.</text>
</comment>
<evidence type="ECO:0000256" key="2">
    <source>
        <dbReference type="ARBA" id="ARBA00022695"/>
    </source>
</evidence>
<reference evidence="8 9" key="1">
    <citation type="submission" date="2019-09" db="EMBL/GenBank/DDBJ databases">
        <title>Bird 10,000 Genomes (B10K) Project - Family phase.</title>
        <authorList>
            <person name="Zhang G."/>
        </authorList>
    </citation>
    <scope>NUCLEOTIDE SEQUENCE [LARGE SCALE GENOMIC DNA]</scope>
    <source>
        <strain evidence="8">B10K-DU-029-52</strain>
    </source>
</reference>